<name>A0A5A7P951_STRAF</name>
<dbReference type="AlphaFoldDB" id="A0A5A7P951"/>
<dbReference type="EMBL" id="BKCP01003447">
    <property type="protein sequence ID" value="GER29252.1"/>
    <property type="molecule type" value="Genomic_DNA"/>
</dbReference>
<proteinExistence type="predicted"/>
<accession>A0A5A7P951</accession>
<evidence type="ECO:0000313" key="2">
    <source>
        <dbReference type="Proteomes" id="UP000325081"/>
    </source>
</evidence>
<evidence type="ECO:0000313" key="1">
    <source>
        <dbReference type="EMBL" id="GER29252.1"/>
    </source>
</evidence>
<dbReference type="Proteomes" id="UP000325081">
    <property type="component" value="Unassembled WGS sequence"/>
</dbReference>
<protein>
    <submittedName>
        <fullName evidence="1">3-deoxy-7-phosphoheptulonate synthase</fullName>
    </submittedName>
</protein>
<keyword evidence="2" id="KW-1185">Reference proteome</keyword>
<sequence length="114" mass="12911">MRNSRLSWGWKRVVMGGALVAEEWKRFDNGLKERVEIVKQRSLDAEERNMANISLLQSVHSICNFETTFQLTDINSAIKIPGAESCRGTGFGDSGLKAARAAVRFRGLRQRERQ</sequence>
<organism evidence="1 2">
    <name type="scientific">Striga asiatica</name>
    <name type="common">Asiatic witchweed</name>
    <name type="synonym">Buchnera asiatica</name>
    <dbReference type="NCBI Taxonomy" id="4170"/>
    <lineage>
        <taxon>Eukaryota</taxon>
        <taxon>Viridiplantae</taxon>
        <taxon>Streptophyta</taxon>
        <taxon>Embryophyta</taxon>
        <taxon>Tracheophyta</taxon>
        <taxon>Spermatophyta</taxon>
        <taxon>Magnoliopsida</taxon>
        <taxon>eudicotyledons</taxon>
        <taxon>Gunneridae</taxon>
        <taxon>Pentapetalae</taxon>
        <taxon>asterids</taxon>
        <taxon>lamiids</taxon>
        <taxon>Lamiales</taxon>
        <taxon>Orobanchaceae</taxon>
        <taxon>Buchnereae</taxon>
        <taxon>Striga</taxon>
    </lineage>
</organism>
<comment type="caution">
    <text evidence="1">The sequence shown here is derived from an EMBL/GenBank/DDBJ whole genome shotgun (WGS) entry which is preliminary data.</text>
</comment>
<gene>
    <name evidence="1" type="ORF">STAS_05097</name>
</gene>
<reference evidence="2" key="1">
    <citation type="journal article" date="2019" name="Curr. Biol.">
        <title>Genome Sequence of Striga asiatica Provides Insight into the Evolution of Plant Parasitism.</title>
        <authorList>
            <person name="Yoshida S."/>
            <person name="Kim S."/>
            <person name="Wafula E.K."/>
            <person name="Tanskanen J."/>
            <person name="Kim Y.M."/>
            <person name="Honaas L."/>
            <person name="Yang Z."/>
            <person name="Spallek T."/>
            <person name="Conn C.E."/>
            <person name="Ichihashi Y."/>
            <person name="Cheong K."/>
            <person name="Cui S."/>
            <person name="Der J.P."/>
            <person name="Gundlach H."/>
            <person name="Jiao Y."/>
            <person name="Hori C."/>
            <person name="Ishida J.K."/>
            <person name="Kasahara H."/>
            <person name="Kiba T."/>
            <person name="Kim M.S."/>
            <person name="Koo N."/>
            <person name="Laohavisit A."/>
            <person name="Lee Y.H."/>
            <person name="Lumba S."/>
            <person name="McCourt P."/>
            <person name="Mortimer J.C."/>
            <person name="Mutuku J.M."/>
            <person name="Nomura T."/>
            <person name="Sasaki-Sekimoto Y."/>
            <person name="Seto Y."/>
            <person name="Wang Y."/>
            <person name="Wakatake T."/>
            <person name="Sakakibara H."/>
            <person name="Demura T."/>
            <person name="Yamaguchi S."/>
            <person name="Yoneyama K."/>
            <person name="Manabe R.I."/>
            <person name="Nelson D.C."/>
            <person name="Schulman A.H."/>
            <person name="Timko M.P."/>
            <person name="dePamphilis C.W."/>
            <person name="Choi D."/>
            <person name="Shirasu K."/>
        </authorList>
    </citation>
    <scope>NUCLEOTIDE SEQUENCE [LARGE SCALE GENOMIC DNA]</scope>
    <source>
        <strain evidence="2">cv. UVA1</strain>
    </source>
</reference>